<dbReference type="STRING" id="1936003.STSP2_02381"/>
<proteinExistence type="predicted"/>
<protein>
    <submittedName>
        <fullName evidence="3">Type II secretion system protein G</fullName>
    </submittedName>
</protein>
<evidence type="ECO:0000256" key="2">
    <source>
        <dbReference type="SAM" id="Phobius"/>
    </source>
</evidence>
<dbReference type="Gene3D" id="3.30.700.10">
    <property type="entry name" value="Glycoprotein, Type 4 Pilin"/>
    <property type="match status" value="1"/>
</dbReference>
<dbReference type="AlphaFoldDB" id="A0A1U9NN80"/>
<keyword evidence="2" id="KW-0812">Transmembrane</keyword>
<dbReference type="EMBL" id="CP019791">
    <property type="protein sequence ID" value="AQT69194.1"/>
    <property type="molecule type" value="Genomic_DNA"/>
</dbReference>
<dbReference type="PANTHER" id="PTHR30093">
    <property type="entry name" value="GENERAL SECRETION PATHWAY PROTEIN G"/>
    <property type="match status" value="1"/>
</dbReference>
<dbReference type="GO" id="GO:0015627">
    <property type="term" value="C:type II protein secretion system complex"/>
    <property type="evidence" value="ECO:0007669"/>
    <property type="project" value="InterPro"/>
</dbReference>
<name>A0A1U9NN80_9BACT</name>
<evidence type="ECO:0000313" key="4">
    <source>
        <dbReference type="Proteomes" id="UP000189674"/>
    </source>
</evidence>
<keyword evidence="2" id="KW-1133">Transmembrane helix</keyword>
<dbReference type="KEGG" id="alus:STSP2_02381"/>
<dbReference type="Proteomes" id="UP000189674">
    <property type="component" value="Chromosome"/>
</dbReference>
<accession>A0A1U9NN80</accession>
<dbReference type="SUPFAM" id="SSF54523">
    <property type="entry name" value="Pili subunits"/>
    <property type="match status" value="1"/>
</dbReference>
<dbReference type="GO" id="GO:0015628">
    <property type="term" value="P:protein secretion by the type II secretion system"/>
    <property type="evidence" value="ECO:0007669"/>
    <property type="project" value="InterPro"/>
</dbReference>
<feature type="transmembrane region" description="Helical" evidence="2">
    <location>
        <begin position="12"/>
        <end position="33"/>
    </location>
</feature>
<dbReference type="InterPro" id="IPR045584">
    <property type="entry name" value="Pilin-like"/>
</dbReference>
<evidence type="ECO:0000313" key="3">
    <source>
        <dbReference type="EMBL" id="AQT69194.1"/>
    </source>
</evidence>
<sequence length="259" mass="28218">MRVKRAFTLIELLVVISIIALLLAIMMPALGMVKEKAKSVVCKSQLRQMAIALQTYAGENNGKAPDFGASYGADPDGFWFVGLAPYLAGDDPYEEKMEILTCPSTKVSPDNGTYIPGTDKNGWVFQGSVKGSYGINFWVMSGSLRGFSAERRFQNFSSLRGGLPTFADSTWPDGHPDGDDQVPLDVYGGGYGGENINTRFPGSMGYGMGRFCIDRHGMAINVAMTGGSVETVDLEDLWVLKWNQLSKPNYDIVLPTGRE</sequence>
<dbReference type="InterPro" id="IPR012902">
    <property type="entry name" value="N_methyl_site"/>
</dbReference>
<keyword evidence="4" id="KW-1185">Reference proteome</keyword>
<reference evidence="4" key="1">
    <citation type="submission" date="2017-02" db="EMBL/GenBank/DDBJ databases">
        <title>Comparative genomics and description of representatives of a novel lineage of planctomycetes thriving in anoxic sediments.</title>
        <authorList>
            <person name="Spring S."/>
            <person name="Bunk B."/>
            <person name="Sproer C."/>
        </authorList>
    </citation>
    <scope>NUCLEOTIDE SEQUENCE [LARGE SCALE GENOMIC DNA]</scope>
    <source>
        <strain evidence="4">ST-NAGAB-D1</strain>
    </source>
</reference>
<dbReference type="RefSeq" id="WP_205847882.1">
    <property type="nucleotide sequence ID" value="NZ_CP019791.1"/>
</dbReference>
<dbReference type="PANTHER" id="PTHR30093:SF2">
    <property type="entry name" value="TYPE II SECRETION SYSTEM PROTEIN H"/>
    <property type="match status" value="1"/>
</dbReference>
<organism evidence="3 4">
    <name type="scientific">Anaerohalosphaera lusitana</name>
    <dbReference type="NCBI Taxonomy" id="1936003"/>
    <lineage>
        <taxon>Bacteria</taxon>
        <taxon>Pseudomonadati</taxon>
        <taxon>Planctomycetota</taxon>
        <taxon>Phycisphaerae</taxon>
        <taxon>Sedimentisphaerales</taxon>
        <taxon>Anaerohalosphaeraceae</taxon>
        <taxon>Anaerohalosphaera</taxon>
    </lineage>
</organism>
<dbReference type="NCBIfam" id="TIGR02532">
    <property type="entry name" value="IV_pilin_GFxxxE"/>
    <property type="match status" value="1"/>
</dbReference>
<gene>
    <name evidence="3" type="ORF">STSP2_02381</name>
</gene>
<keyword evidence="1" id="KW-0488">Methylation</keyword>
<dbReference type="Pfam" id="PF07963">
    <property type="entry name" value="N_methyl"/>
    <property type="match status" value="1"/>
</dbReference>
<evidence type="ECO:0000256" key="1">
    <source>
        <dbReference type="ARBA" id="ARBA00022481"/>
    </source>
</evidence>
<dbReference type="InterPro" id="IPR000983">
    <property type="entry name" value="Bac_GSPG_pilin"/>
</dbReference>
<dbReference type="PRINTS" id="PR00813">
    <property type="entry name" value="BCTERIALGSPG"/>
</dbReference>
<keyword evidence="2" id="KW-0472">Membrane</keyword>